<accession>A0A2H6BR30</accession>
<comment type="caution">
    <text evidence="1">The sequence shown here is derived from an EMBL/GenBank/DDBJ whole genome shotgun (WGS) entry which is preliminary data.</text>
</comment>
<name>A0A2H6BR30_MICAE</name>
<organism evidence="1 2">
    <name type="scientific">Microcystis aeruginosa NIES-298</name>
    <dbReference type="NCBI Taxonomy" id="449468"/>
    <lineage>
        <taxon>Bacteria</taxon>
        <taxon>Bacillati</taxon>
        <taxon>Cyanobacteriota</taxon>
        <taxon>Cyanophyceae</taxon>
        <taxon>Oscillatoriophycideae</taxon>
        <taxon>Chroococcales</taxon>
        <taxon>Microcystaceae</taxon>
        <taxon>Microcystis</taxon>
    </lineage>
</organism>
<dbReference type="EMBL" id="BEYQ01000005">
    <property type="protein sequence ID" value="GBD52610.1"/>
    <property type="molecule type" value="Genomic_DNA"/>
</dbReference>
<reference evidence="2" key="1">
    <citation type="submission" date="2017-12" db="EMBL/GenBank/DDBJ databases">
        <title>Improved Draft Genome Sequence of Microcystis aeruginosa NIES-298, a Microcystin-Producing Cyanobacterium from Lake Kasumigaura, Japan.</title>
        <authorList>
            <person name="Yamaguchi H."/>
            <person name="Suzuki S."/>
            <person name="Kawachi M."/>
        </authorList>
    </citation>
    <scope>NUCLEOTIDE SEQUENCE [LARGE SCALE GENOMIC DNA]</scope>
    <source>
        <strain evidence="2">NIES-298</strain>
    </source>
</reference>
<dbReference type="Proteomes" id="UP000236321">
    <property type="component" value="Unassembled WGS sequence"/>
</dbReference>
<gene>
    <name evidence="1" type="ORF">BGM30_17030</name>
</gene>
<protein>
    <submittedName>
        <fullName evidence="1">Uncharacterized protein</fullName>
    </submittedName>
</protein>
<dbReference type="RefSeq" id="WP_002736285.1">
    <property type="nucleotide sequence ID" value="NZ_BEIU01000007.1"/>
</dbReference>
<sequence length="85" mass="9647">MLKTIEGVYRDGQIHLTELPNDISDRSQVLVTFLDQIDPSKLRQLMEYLESIEGIQQGFEEINSGKTRPLADFAQEMAEKYGISG</sequence>
<evidence type="ECO:0000313" key="2">
    <source>
        <dbReference type="Proteomes" id="UP000236321"/>
    </source>
</evidence>
<dbReference type="AlphaFoldDB" id="A0A2H6BR30"/>
<proteinExistence type="predicted"/>
<evidence type="ECO:0000313" key="1">
    <source>
        <dbReference type="EMBL" id="GBD52610.1"/>
    </source>
</evidence>